<organism evidence="6 7">
    <name type="scientific">Actinoplanes lobatus</name>
    <dbReference type="NCBI Taxonomy" id="113568"/>
    <lineage>
        <taxon>Bacteria</taxon>
        <taxon>Bacillati</taxon>
        <taxon>Actinomycetota</taxon>
        <taxon>Actinomycetes</taxon>
        <taxon>Micromonosporales</taxon>
        <taxon>Micromonosporaceae</taxon>
        <taxon>Actinoplanes</taxon>
    </lineage>
</organism>
<name>A0A7W7HNS4_9ACTN</name>
<dbReference type="Pfam" id="PF05719">
    <property type="entry name" value="GPP34"/>
    <property type="match status" value="1"/>
</dbReference>
<evidence type="ECO:0000313" key="6">
    <source>
        <dbReference type="EMBL" id="MBB4753923.1"/>
    </source>
</evidence>
<keyword evidence="8" id="KW-1185">Reference proteome</keyword>
<proteinExistence type="predicted"/>
<evidence type="ECO:0000256" key="3">
    <source>
        <dbReference type="ARBA" id="ARBA00023121"/>
    </source>
</evidence>
<dbReference type="Proteomes" id="UP000631312">
    <property type="component" value="Unassembled WGS sequence"/>
</dbReference>
<reference evidence="5 8" key="2">
    <citation type="submission" date="2021-01" db="EMBL/GenBank/DDBJ databases">
        <title>Whole genome shotgun sequence of Actinoplanes lobatus NBRC 12513.</title>
        <authorList>
            <person name="Komaki H."/>
            <person name="Tamura T."/>
        </authorList>
    </citation>
    <scope>NUCLEOTIDE SEQUENCE [LARGE SCALE GENOMIC DNA]</scope>
    <source>
        <strain evidence="5 8">NBRC 12513</strain>
    </source>
</reference>
<evidence type="ECO:0000313" key="7">
    <source>
        <dbReference type="Proteomes" id="UP000590511"/>
    </source>
</evidence>
<dbReference type="EMBL" id="JACHNC010000001">
    <property type="protein sequence ID" value="MBB4753923.1"/>
    <property type="molecule type" value="Genomic_DNA"/>
</dbReference>
<evidence type="ECO:0000313" key="5">
    <source>
        <dbReference type="EMBL" id="GIE45538.1"/>
    </source>
</evidence>
<dbReference type="InterPro" id="IPR038261">
    <property type="entry name" value="GPP34-like_sf"/>
</dbReference>
<keyword evidence="2" id="KW-0333">Golgi apparatus</keyword>
<evidence type="ECO:0008006" key="9">
    <source>
        <dbReference type="Google" id="ProtNLM"/>
    </source>
</evidence>
<accession>A0A7W7HNS4</accession>
<reference evidence="6 7" key="1">
    <citation type="submission" date="2020-08" db="EMBL/GenBank/DDBJ databases">
        <title>Sequencing the genomes of 1000 actinobacteria strains.</title>
        <authorList>
            <person name="Klenk H.-P."/>
        </authorList>
    </citation>
    <scope>NUCLEOTIDE SEQUENCE [LARGE SCALE GENOMIC DNA]</scope>
    <source>
        <strain evidence="6 7">DSM 43150</strain>
    </source>
</reference>
<dbReference type="GO" id="GO:0012505">
    <property type="term" value="C:endomembrane system"/>
    <property type="evidence" value="ECO:0007669"/>
    <property type="project" value="UniProtKB-ARBA"/>
</dbReference>
<evidence type="ECO:0000256" key="4">
    <source>
        <dbReference type="ARBA" id="ARBA00023136"/>
    </source>
</evidence>
<dbReference type="AlphaFoldDB" id="A0A7W7HNS4"/>
<keyword evidence="4" id="KW-0472">Membrane</keyword>
<gene>
    <name evidence="5" type="ORF">Alo02nite_84360</name>
    <name evidence="6" type="ORF">BJ964_008084</name>
</gene>
<comment type="caution">
    <text evidence="6">The sequence shown here is derived from an EMBL/GenBank/DDBJ whole genome shotgun (WGS) entry which is preliminary data.</text>
</comment>
<evidence type="ECO:0000256" key="1">
    <source>
        <dbReference type="ARBA" id="ARBA00004255"/>
    </source>
</evidence>
<dbReference type="GO" id="GO:0070273">
    <property type="term" value="F:phosphatidylinositol-4-phosphate binding"/>
    <property type="evidence" value="ECO:0007669"/>
    <property type="project" value="InterPro"/>
</dbReference>
<comment type="subcellular location">
    <subcellularLocation>
        <location evidence="1">Golgi apparatus membrane</location>
        <topology evidence="1">Peripheral membrane protein</topology>
        <orientation evidence="1">Cytoplasmic side</orientation>
    </subcellularLocation>
</comment>
<dbReference type="RefSeq" id="WP_188125566.1">
    <property type="nucleotide sequence ID" value="NZ_BOMP01000165.1"/>
</dbReference>
<protein>
    <recommendedName>
        <fullName evidence="9">Golgi phosphoprotein 3 GPP34</fullName>
    </recommendedName>
</protein>
<evidence type="ECO:0000256" key="2">
    <source>
        <dbReference type="ARBA" id="ARBA00023034"/>
    </source>
</evidence>
<dbReference type="EMBL" id="BOMP01000165">
    <property type="protein sequence ID" value="GIE45538.1"/>
    <property type="molecule type" value="Genomic_DNA"/>
</dbReference>
<dbReference type="Proteomes" id="UP000590511">
    <property type="component" value="Unassembled WGS sequence"/>
</dbReference>
<keyword evidence="3" id="KW-0446">Lipid-binding</keyword>
<dbReference type="Gene3D" id="1.10.3630.10">
    <property type="entry name" value="yeast vps74-n-term truncation variant domain like"/>
    <property type="match status" value="1"/>
</dbReference>
<dbReference type="GO" id="GO:0005737">
    <property type="term" value="C:cytoplasm"/>
    <property type="evidence" value="ECO:0007669"/>
    <property type="project" value="UniProtKB-ARBA"/>
</dbReference>
<evidence type="ECO:0000313" key="8">
    <source>
        <dbReference type="Proteomes" id="UP000631312"/>
    </source>
</evidence>
<sequence>MALPPQLPPADDLYLTAHDTIRGKSLLSPATLGLGLGAALLGELMLWRRIDLVETELVVIDERPTGDAASTAVLEQILREAGQHGVRNWLAYLSTGVATDLVERRLSRAALIKRVEKRGLLGGTKVSYVPADSMTAGWPATRIRTKVTRDEQLDVADLLLAGLILATGLDQHVLATLDARDRAALFEQFRRLFPAMLQQLVSQAEAAVGDAVMARRA</sequence>
<dbReference type="InterPro" id="IPR008628">
    <property type="entry name" value="GPP34-like"/>
</dbReference>